<dbReference type="Gene3D" id="3.40.800.20">
    <property type="entry name" value="Histone deacetylase domain"/>
    <property type="match status" value="1"/>
</dbReference>
<dbReference type="STRING" id="694429.Pyrfu_0032"/>
<name>G0EDY8_PYRF1</name>
<dbReference type="GeneID" id="11139657"/>
<dbReference type="PANTHER" id="PTHR10625:SF10">
    <property type="entry name" value="HISTONE DEACETYLASE HDAC1"/>
    <property type="match status" value="1"/>
</dbReference>
<dbReference type="SUPFAM" id="SSF52768">
    <property type="entry name" value="Arginase/deacetylase"/>
    <property type="match status" value="1"/>
</dbReference>
<dbReference type="PRINTS" id="PR01270">
    <property type="entry name" value="HDASUPER"/>
</dbReference>
<gene>
    <name evidence="2" type="ordered locus">Pyrfu_0032</name>
</gene>
<dbReference type="PANTHER" id="PTHR10625">
    <property type="entry name" value="HISTONE DEACETYLASE HDAC1-RELATED"/>
    <property type="match status" value="1"/>
</dbReference>
<protein>
    <submittedName>
        <fullName evidence="2">Histone deacetylase superfamily</fullName>
    </submittedName>
</protein>
<dbReference type="OrthoDB" id="15331at2157"/>
<dbReference type="EMBL" id="CP002838">
    <property type="protein sequence ID" value="AEM37904.1"/>
    <property type="molecule type" value="Genomic_DNA"/>
</dbReference>
<reference evidence="2 3" key="1">
    <citation type="journal article" date="2011" name="Stand. Genomic Sci.">
        <title>Complete genome sequence of the hyperthermophilic chemolithoautotroph Pyrolobus fumarii type strain (1A).</title>
        <authorList>
            <person name="Anderson I."/>
            <person name="Goker M."/>
            <person name="Nolan M."/>
            <person name="Lucas S."/>
            <person name="Hammon N."/>
            <person name="Deshpande S."/>
            <person name="Cheng J.F."/>
            <person name="Tapia R."/>
            <person name="Han C."/>
            <person name="Goodwin L."/>
            <person name="Pitluck S."/>
            <person name="Huntemann M."/>
            <person name="Liolios K."/>
            <person name="Ivanova N."/>
            <person name="Pagani I."/>
            <person name="Mavromatis K."/>
            <person name="Ovchinikova G."/>
            <person name="Pati A."/>
            <person name="Chen A."/>
            <person name="Palaniappan K."/>
            <person name="Land M."/>
            <person name="Hauser L."/>
            <person name="Brambilla E.M."/>
            <person name="Huber H."/>
            <person name="Yasawong M."/>
            <person name="Rohde M."/>
            <person name="Spring S."/>
            <person name="Abt B."/>
            <person name="Sikorski J."/>
            <person name="Wirth R."/>
            <person name="Detter J.C."/>
            <person name="Woyke T."/>
            <person name="Bristow J."/>
            <person name="Eisen J.A."/>
            <person name="Markowitz V."/>
            <person name="Hugenholtz P."/>
            <person name="Kyrpides N.C."/>
            <person name="Klenk H.P."/>
            <person name="Lapidus A."/>
        </authorList>
    </citation>
    <scope>NUCLEOTIDE SEQUENCE [LARGE SCALE GENOMIC DNA]</scope>
    <source>
        <strain evidence="3">DSM 11204 / 1A</strain>
    </source>
</reference>
<dbReference type="InterPro" id="IPR023696">
    <property type="entry name" value="Ureohydrolase_dom_sf"/>
</dbReference>
<dbReference type="CDD" id="cd10001">
    <property type="entry name" value="HDAC_classII_APAH"/>
    <property type="match status" value="1"/>
</dbReference>
<dbReference type="InterPro" id="IPR037138">
    <property type="entry name" value="His_deacetylse_dom_sf"/>
</dbReference>
<dbReference type="InterPro" id="IPR023801">
    <property type="entry name" value="His_deacetylse_dom"/>
</dbReference>
<dbReference type="Proteomes" id="UP000001037">
    <property type="component" value="Chromosome"/>
</dbReference>
<dbReference type="InterPro" id="IPR000286">
    <property type="entry name" value="HDACs"/>
</dbReference>
<evidence type="ECO:0000259" key="1">
    <source>
        <dbReference type="Pfam" id="PF00850"/>
    </source>
</evidence>
<proteinExistence type="predicted"/>
<feature type="domain" description="Histone deacetylase" evidence="1">
    <location>
        <begin position="23"/>
        <end position="310"/>
    </location>
</feature>
<organism evidence="2 3">
    <name type="scientific">Pyrolobus fumarii (strain DSM 11204 / 1A)</name>
    <dbReference type="NCBI Taxonomy" id="694429"/>
    <lineage>
        <taxon>Archaea</taxon>
        <taxon>Thermoproteota</taxon>
        <taxon>Thermoprotei</taxon>
        <taxon>Desulfurococcales</taxon>
        <taxon>Pyrodictiaceae</taxon>
        <taxon>Pyrolobus</taxon>
    </lineage>
</organism>
<keyword evidence="3" id="KW-1185">Reference proteome</keyword>
<dbReference type="RefSeq" id="WP_014025581.1">
    <property type="nucleotide sequence ID" value="NC_015931.1"/>
</dbReference>
<dbReference type="KEGG" id="pfm:Pyrfu_0032"/>
<accession>G0EDY8</accession>
<evidence type="ECO:0000313" key="3">
    <source>
        <dbReference type="Proteomes" id="UP000001037"/>
    </source>
</evidence>
<dbReference type="GO" id="GO:0004407">
    <property type="term" value="F:histone deacetylase activity"/>
    <property type="evidence" value="ECO:0007669"/>
    <property type="project" value="TreeGrafter"/>
</dbReference>
<dbReference type="GO" id="GO:0040029">
    <property type="term" value="P:epigenetic regulation of gene expression"/>
    <property type="evidence" value="ECO:0007669"/>
    <property type="project" value="TreeGrafter"/>
</dbReference>
<dbReference type="AlphaFoldDB" id="G0EDY8"/>
<dbReference type="eggNOG" id="arCOG00324">
    <property type="taxonomic scope" value="Archaea"/>
</dbReference>
<sequence>MQPQTAVITGEVFEKHRPPGYSHPERPARVRVIREEAARLASDGIVALLEPRSVPLEEATRVHDQDYVGMVAEASEYPQYLDPDTYVGPGSLEAALHALGTAYEAARLAYEGRYRVVYAAVRPPGHHAGKRRAAGFCLFNNIAYAAQRMIEDHGLKRIAIIDVDAHWGDGTAEIFYDRRDVLYISFHQDPRTLYPGRGFPEELGRGEGLGYTVNIMMPPLATDQLYLKAWHEIAMPILERYKPQLILVSLGFDAHKDDPLTDLALTLEGYWALLREVLVLAERLTGRGLALMLEGGYDLRVLRDGVRVVASLTEEEPPVREESVEAPGETVGRFRRFVERVKKALEPYWEL</sequence>
<evidence type="ECO:0000313" key="2">
    <source>
        <dbReference type="EMBL" id="AEM37904.1"/>
    </source>
</evidence>
<dbReference type="Pfam" id="PF00850">
    <property type="entry name" value="Hist_deacetyl"/>
    <property type="match status" value="1"/>
</dbReference>
<dbReference type="HOGENOM" id="CLU_007727_8_0_2"/>
<dbReference type="InParanoid" id="G0EDY8"/>